<dbReference type="EMBL" id="PCRO01000025">
    <property type="protein sequence ID" value="PIP22822.1"/>
    <property type="molecule type" value="Genomic_DNA"/>
</dbReference>
<evidence type="ECO:0000313" key="2">
    <source>
        <dbReference type="EMBL" id="PIP22822.1"/>
    </source>
</evidence>
<sequence length="116" mass="13271">MNVIITIRNKIPGDKGELLEKILEEILEMECVNEAYLTSNNLFLVIEQESLDDLSELKMRLCSLNIAITSTEMVMETLKRDGRRLPRLKKEAIIEKPMFPTATPQSEHLTHSTSDL</sequence>
<feature type="non-terminal residue" evidence="2">
    <location>
        <position position="116"/>
    </location>
</feature>
<protein>
    <submittedName>
        <fullName evidence="2">Uncharacterized protein</fullName>
    </submittedName>
</protein>
<proteinExistence type="predicted"/>
<name>A0A2G9YUG3_9BACT</name>
<gene>
    <name evidence="2" type="ORF">COX37_01885</name>
</gene>
<dbReference type="AlphaFoldDB" id="A0A2G9YUG3"/>
<evidence type="ECO:0000313" key="3">
    <source>
        <dbReference type="Proteomes" id="UP000229976"/>
    </source>
</evidence>
<dbReference type="Proteomes" id="UP000229976">
    <property type="component" value="Unassembled WGS sequence"/>
</dbReference>
<feature type="region of interest" description="Disordered" evidence="1">
    <location>
        <begin position="97"/>
        <end position="116"/>
    </location>
</feature>
<accession>A0A2G9YUG3</accession>
<organism evidence="2 3">
    <name type="scientific">Candidatus Nealsonbacteria bacterium CG23_combo_of_CG06-09_8_20_14_all_39_17</name>
    <dbReference type="NCBI Taxonomy" id="1974722"/>
    <lineage>
        <taxon>Bacteria</taxon>
        <taxon>Candidatus Nealsoniibacteriota</taxon>
    </lineage>
</organism>
<feature type="compositionally biased region" description="Polar residues" evidence="1">
    <location>
        <begin position="102"/>
        <end position="116"/>
    </location>
</feature>
<evidence type="ECO:0000256" key="1">
    <source>
        <dbReference type="SAM" id="MobiDB-lite"/>
    </source>
</evidence>
<comment type="caution">
    <text evidence="2">The sequence shown here is derived from an EMBL/GenBank/DDBJ whole genome shotgun (WGS) entry which is preliminary data.</text>
</comment>
<reference evidence="2 3" key="1">
    <citation type="submission" date="2017-09" db="EMBL/GenBank/DDBJ databases">
        <title>Depth-based differentiation of microbial function through sediment-hosted aquifers and enrichment of novel symbionts in the deep terrestrial subsurface.</title>
        <authorList>
            <person name="Probst A.J."/>
            <person name="Ladd B."/>
            <person name="Jarett J.K."/>
            <person name="Geller-Mcgrath D.E."/>
            <person name="Sieber C.M."/>
            <person name="Emerson J.B."/>
            <person name="Anantharaman K."/>
            <person name="Thomas B.C."/>
            <person name="Malmstrom R."/>
            <person name="Stieglmeier M."/>
            <person name="Klingl A."/>
            <person name="Woyke T."/>
            <person name="Ryan C.M."/>
            <person name="Banfield J.F."/>
        </authorList>
    </citation>
    <scope>NUCLEOTIDE SEQUENCE [LARGE SCALE GENOMIC DNA]</scope>
    <source>
        <strain evidence="2">CG23_combo_of_CG06-09_8_20_14_all_39_17</strain>
    </source>
</reference>